<sequence length="61" mass="6969">MEPLLHAFALNSLGRGMADIAEQPHRPTTDLRRRKSTPVRQPAPRQAPPRRPSIPLRQPKR</sequence>
<dbReference type="AlphaFoldDB" id="A0A2A9EKZ6"/>
<proteinExistence type="predicted"/>
<comment type="caution">
    <text evidence="2">The sequence shown here is derived from an EMBL/GenBank/DDBJ whole genome shotgun (WGS) entry which is preliminary data.</text>
</comment>
<evidence type="ECO:0000313" key="2">
    <source>
        <dbReference type="EMBL" id="PFG38925.1"/>
    </source>
</evidence>
<dbReference type="OrthoDB" id="9955798at2"/>
<name>A0A2A9EKZ6_9MICO</name>
<dbReference type="Proteomes" id="UP000222106">
    <property type="component" value="Unassembled WGS sequence"/>
</dbReference>
<gene>
    <name evidence="2" type="ORF">ATJ97_1417</name>
</gene>
<reference evidence="2 3" key="1">
    <citation type="submission" date="2017-10" db="EMBL/GenBank/DDBJ databases">
        <title>Sequencing the genomes of 1000 actinobacteria strains.</title>
        <authorList>
            <person name="Klenk H.-P."/>
        </authorList>
    </citation>
    <scope>NUCLEOTIDE SEQUENCE [LARGE SCALE GENOMIC DNA]</scope>
    <source>
        <strain evidence="2 3">DSM 21838</strain>
    </source>
</reference>
<dbReference type="EMBL" id="PDJI01000004">
    <property type="protein sequence ID" value="PFG38925.1"/>
    <property type="molecule type" value="Genomic_DNA"/>
</dbReference>
<organism evidence="2 3">
    <name type="scientific">Georgenia soli</name>
    <dbReference type="NCBI Taxonomy" id="638953"/>
    <lineage>
        <taxon>Bacteria</taxon>
        <taxon>Bacillati</taxon>
        <taxon>Actinomycetota</taxon>
        <taxon>Actinomycetes</taxon>
        <taxon>Micrococcales</taxon>
        <taxon>Bogoriellaceae</taxon>
        <taxon>Georgenia</taxon>
    </lineage>
</organism>
<keyword evidence="3" id="KW-1185">Reference proteome</keyword>
<feature type="compositionally biased region" description="Basic and acidic residues" evidence="1">
    <location>
        <begin position="22"/>
        <end position="31"/>
    </location>
</feature>
<evidence type="ECO:0000256" key="1">
    <source>
        <dbReference type="SAM" id="MobiDB-lite"/>
    </source>
</evidence>
<dbReference type="RefSeq" id="WP_098483110.1">
    <property type="nucleotide sequence ID" value="NZ_PDJI01000004.1"/>
</dbReference>
<protein>
    <submittedName>
        <fullName evidence="2">Uncharacterized protein</fullName>
    </submittedName>
</protein>
<accession>A0A2A9EKZ6</accession>
<feature type="region of interest" description="Disordered" evidence="1">
    <location>
        <begin position="16"/>
        <end position="61"/>
    </location>
</feature>
<evidence type="ECO:0000313" key="3">
    <source>
        <dbReference type="Proteomes" id="UP000222106"/>
    </source>
</evidence>